<feature type="modified residue" description="N6-acetyllysine" evidence="6">
    <location>
        <position position="606"/>
    </location>
</feature>
<dbReference type="InterPro" id="IPR020845">
    <property type="entry name" value="AMP-binding_CS"/>
</dbReference>
<comment type="PTM">
    <text evidence="6">Acetylated. Deacetylation by the SIR2-homolog deacetylase activates the enzyme.</text>
</comment>
<comment type="caution">
    <text evidence="6">Lacks conserved residue(s) required for the propagation of feature annotation.</text>
</comment>
<evidence type="ECO:0000259" key="8">
    <source>
        <dbReference type="Pfam" id="PF13193"/>
    </source>
</evidence>
<dbReference type="Pfam" id="PF00501">
    <property type="entry name" value="AMP-binding"/>
    <property type="match status" value="1"/>
</dbReference>
<feature type="binding site" evidence="6">
    <location>
        <position position="581"/>
    </location>
    <ligand>
        <name>CoA</name>
        <dbReference type="ChEBI" id="CHEBI:57287"/>
    </ligand>
</feature>
<gene>
    <name evidence="10" type="primary">acsB</name>
    <name evidence="6" type="synonym">acsA</name>
    <name evidence="10" type="ORF">Llon_0108</name>
</gene>
<evidence type="ECO:0000256" key="4">
    <source>
        <dbReference type="ARBA" id="ARBA00022840"/>
    </source>
</evidence>
<dbReference type="InterPro" id="IPR032387">
    <property type="entry name" value="ACAS_N"/>
</dbReference>
<dbReference type="SUPFAM" id="SSF56801">
    <property type="entry name" value="Acetyl-CoA synthetase-like"/>
    <property type="match status" value="1"/>
</dbReference>
<dbReference type="NCBIfam" id="NF001208">
    <property type="entry name" value="PRK00174.1"/>
    <property type="match status" value="1"/>
</dbReference>
<dbReference type="RefSeq" id="WP_058528126.1">
    <property type="nucleotide sequence ID" value="NZ_CAAAHZ010000005.1"/>
</dbReference>
<dbReference type="OrthoDB" id="9803968at2"/>
<feature type="binding site" evidence="6">
    <location>
        <position position="512"/>
    </location>
    <ligand>
        <name>ATP</name>
        <dbReference type="ChEBI" id="CHEBI:30616"/>
    </ligand>
</feature>
<dbReference type="PANTHER" id="PTHR24095:SF14">
    <property type="entry name" value="ACETYL-COENZYME A SYNTHETASE 1"/>
    <property type="match status" value="1"/>
</dbReference>
<dbReference type="AlphaFoldDB" id="A0A0W0VSS0"/>
<dbReference type="InterPro" id="IPR011904">
    <property type="entry name" value="Ac_CoA_lig"/>
</dbReference>
<evidence type="ECO:0000256" key="6">
    <source>
        <dbReference type="HAMAP-Rule" id="MF_01123"/>
    </source>
</evidence>
<dbReference type="HAMAP" id="MF_01123">
    <property type="entry name" value="Ac_CoA_synth"/>
    <property type="match status" value="1"/>
</dbReference>
<comment type="function">
    <text evidence="6">Catalyzes the conversion of acetate into acetyl-CoA (AcCoA), an essential intermediate at the junction of anabolic and catabolic pathways. AcsA undergoes a two-step reaction. In the first half reaction, AcsA combines acetate with ATP to form acetyl-adenylate (AcAMP) intermediate. In the second half reaction, it can then transfer the acetyl group from AcAMP to the sulfhydryl group of CoA, forming the product AcCoA.</text>
</comment>
<dbReference type="EC" id="6.2.1.1" evidence="6"/>
<dbReference type="GO" id="GO:0005524">
    <property type="term" value="F:ATP binding"/>
    <property type="evidence" value="ECO:0007669"/>
    <property type="project" value="UniProtKB-KW"/>
</dbReference>
<dbReference type="GO" id="GO:0003987">
    <property type="term" value="F:acetate-CoA ligase activity"/>
    <property type="evidence" value="ECO:0007669"/>
    <property type="project" value="UniProtKB-UniRule"/>
</dbReference>
<evidence type="ECO:0000259" key="9">
    <source>
        <dbReference type="Pfam" id="PF16177"/>
    </source>
</evidence>
<feature type="domain" description="AMP-binding enzyme C-terminal" evidence="8">
    <location>
        <begin position="528"/>
        <end position="606"/>
    </location>
</feature>
<dbReference type="Gene3D" id="3.40.50.12780">
    <property type="entry name" value="N-terminal domain of ligase-like"/>
    <property type="match status" value="1"/>
</dbReference>
<evidence type="ECO:0000256" key="3">
    <source>
        <dbReference type="ARBA" id="ARBA00022741"/>
    </source>
</evidence>
<dbReference type="STRING" id="45068.Llon_0108"/>
<feature type="binding site" evidence="6">
    <location>
        <position position="539"/>
    </location>
    <ligand>
        <name>Mg(2+)</name>
        <dbReference type="ChEBI" id="CHEBI:18420"/>
    </ligand>
</feature>
<evidence type="ECO:0000313" key="10">
    <source>
        <dbReference type="EMBL" id="KTD23223.1"/>
    </source>
</evidence>
<feature type="binding site" evidence="6">
    <location>
        <position position="536"/>
    </location>
    <ligand>
        <name>Mg(2+)</name>
        <dbReference type="ChEBI" id="CHEBI:18420"/>
    </ligand>
</feature>
<dbReference type="FunFam" id="3.40.50.12780:FF:000001">
    <property type="entry name" value="Acetyl-coenzyme A synthetase"/>
    <property type="match status" value="1"/>
</dbReference>
<comment type="caution">
    <text evidence="10">The sequence shown here is derived from an EMBL/GenBank/DDBJ whole genome shotgun (WGS) entry which is preliminary data.</text>
</comment>
<comment type="catalytic activity">
    <reaction evidence="6">
        <text>acetate + ATP + CoA = acetyl-CoA + AMP + diphosphate</text>
        <dbReference type="Rhea" id="RHEA:23176"/>
        <dbReference type="ChEBI" id="CHEBI:30089"/>
        <dbReference type="ChEBI" id="CHEBI:30616"/>
        <dbReference type="ChEBI" id="CHEBI:33019"/>
        <dbReference type="ChEBI" id="CHEBI:57287"/>
        <dbReference type="ChEBI" id="CHEBI:57288"/>
        <dbReference type="ChEBI" id="CHEBI:456215"/>
        <dbReference type="EC" id="6.2.1.1"/>
    </reaction>
</comment>
<feature type="binding site" evidence="6">
    <location>
        <position position="497"/>
    </location>
    <ligand>
        <name>ATP</name>
        <dbReference type="ChEBI" id="CHEBI:30616"/>
    </ligand>
</feature>
<keyword evidence="11" id="KW-1185">Reference proteome</keyword>
<name>A0A0W0VSS0_9GAMM</name>
<dbReference type="GO" id="GO:0019427">
    <property type="term" value="P:acetyl-CoA biosynthetic process from acetate"/>
    <property type="evidence" value="ECO:0007669"/>
    <property type="project" value="UniProtKB-UniRule"/>
</dbReference>
<proteinExistence type="inferred from homology"/>
<sequence length="646" mass="72129">MTHRTIYPVPEHFARNAHINESQYHAFYERSIAEPDAFWDEQARRFISWVKPASQVCKGDFTAGSVRWFVDGQLNVCYNCVDRHLETRKDQTAIIWEGNSPEQSRTLTYGELHERVCKFANVLKGQGVKKGDRVSIYLPMIPEAAIAMLACARIGAIHSVVFAGFSPDSLKMRINDADCSLLITADEGLHGEKTVPLKKNCDEALKECPGVKTVIVVQRTGNSVFWQEGRDLWYHELMDRAETDCPCEVMDANDPLFILYTSGSTGKPKGVLHGSGGYLVYTAITHRYVFDYHDGDIYWCTADIGWITGHSYLVYGPLANGATTLLFEGVPQFPDYARYWNIIDKYQVNIFYTAPTAIRALRKQGDGWVKQSSRQSLKLLGSVGEPINPDVWEWYFTVVGESRCPVVDTWWQTETGGILMAPLPGTQAMVPGSVSRPFFGIVPDVVDDKGMPVPPGQRGRLVIKKPWPGMMLTIYGDHKRFVDAYLLEIPGCYLTGDGAYRDEAGYYWVTGRNDDVIMVSGHRLGTGELESALLSHPAVSEAAVVGVPDQLTGESIYAFVTLKADITPADALKQELIQQVREKIGAIAKPRTIQWAESLPKTRSGKIMRRILRKIARDDLTELGDISTLADPNAVKRLIAEKGENH</sequence>
<feature type="binding site" evidence="6">
    <location>
        <begin position="408"/>
        <end position="413"/>
    </location>
    <ligand>
        <name>ATP</name>
        <dbReference type="ChEBI" id="CHEBI:30616"/>
    </ligand>
</feature>
<dbReference type="GO" id="GO:0046872">
    <property type="term" value="F:metal ion binding"/>
    <property type="evidence" value="ECO:0007669"/>
    <property type="project" value="UniProtKB-KW"/>
</dbReference>
<dbReference type="GO" id="GO:0016208">
    <property type="term" value="F:AMP binding"/>
    <property type="evidence" value="ECO:0007669"/>
    <property type="project" value="InterPro"/>
</dbReference>
<dbReference type="InterPro" id="IPR000873">
    <property type="entry name" value="AMP-dep_synth/lig_dom"/>
</dbReference>
<organism evidence="10 11">
    <name type="scientific">Legionella londiniensis</name>
    <dbReference type="NCBI Taxonomy" id="45068"/>
    <lineage>
        <taxon>Bacteria</taxon>
        <taxon>Pseudomonadati</taxon>
        <taxon>Pseudomonadota</taxon>
        <taxon>Gammaproteobacteria</taxon>
        <taxon>Legionellales</taxon>
        <taxon>Legionellaceae</taxon>
        <taxon>Legionella</taxon>
    </lineage>
</organism>
<comment type="similarity">
    <text evidence="1 6">Belongs to the ATP-dependent AMP-binding enzyme family.</text>
</comment>
<keyword evidence="6" id="KW-0460">Magnesium</keyword>
<keyword evidence="5 6" id="KW-0007">Acetylation</keyword>
<evidence type="ECO:0000259" key="7">
    <source>
        <dbReference type="Pfam" id="PF00501"/>
    </source>
</evidence>
<evidence type="ECO:0000256" key="2">
    <source>
        <dbReference type="ARBA" id="ARBA00022598"/>
    </source>
</evidence>
<feature type="binding site" evidence="6">
    <location>
        <position position="308"/>
    </location>
    <ligand>
        <name>CoA</name>
        <dbReference type="ChEBI" id="CHEBI:57287"/>
    </ligand>
</feature>
<dbReference type="CDD" id="cd05966">
    <property type="entry name" value="ACS"/>
    <property type="match status" value="1"/>
</dbReference>
<feature type="domain" description="Acetyl-coenzyme A synthetase N-terminal" evidence="9">
    <location>
        <begin position="24"/>
        <end position="80"/>
    </location>
</feature>
<protein>
    <recommendedName>
        <fullName evidence="6">Acetyl-coenzyme A synthetase</fullName>
        <shortName evidence="6">AcCoA synthetase</shortName>
        <shortName evidence="6">Acs</shortName>
        <ecNumber evidence="6">6.2.1.1</ecNumber>
    </recommendedName>
    <alternativeName>
        <fullName evidence="6">Acetate--CoA ligase</fullName>
    </alternativeName>
    <alternativeName>
        <fullName evidence="6">Acyl-activating enzyme</fullName>
    </alternativeName>
</protein>
<reference evidence="10 11" key="1">
    <citation type="submission" date="2015-11" db="EMBL/GenBank/DDBJ databases">
        <title>Genomic analysis of 38 Legionella species identifies large and diverse effector repertoires.</title>
        <authorList>
            <person name="Burstein D."/>
            <person name="Amaro F."/>
            <person name="Zusman T."/>
            <person name="Lifshitz Z."/>
            <person name="Cohen O."/>
            <person name="Gilbert J.A."/>
            <person name="Pupko T."/>
            <person name="Shuman H.A."/>
            <person name="Segal G."/>
        </authorList>
    </citation>
    <scope>NUCLEOTIDE SEQUENCE [LARGE SCALE GENOMIC DNA]</scope>
    <source>
        <strain evidence="10 11">ATCC 49505</strain>
    </source>
</reference>
<dbReference type="NCBIfam" id="TIGR02188">
    <property type="entry name" value="Ac_CoA_lig_AcsA"/>
    <property type="match status" value="1"/>
</dbReference>
<dbReference type="PROSITE" id="PS00455">
    <property type="entry name" value="AMP_BINDING"/>
    <property type="match status" value="1"/>
</dbReference>
<dbReference type="GO" id="GO:0005829">
    <property type="term" value="C:cytosol"/>
    <property type="evidence" value="ECO:0007669"/>
    <property type="project" value="TreeGrafter"/>
</dbReference>
<evidence type="ECO:0000313" key="11">
    <source>
        <dbReference type="Proteomes" id="UP000054997"/>
    </source>
</evidence>
<dbReference type="Gene3D" id="3.30.300.30">
    <property type="match status" value="1"/>
</dbReference>
<dbReference type="Pfam" id="PF16177">
    <property type="entry name" value="ACAS_N"/>
    <property type="match status" value="1"/>
</dbReference>
<dbReference type="InterPro" id="IPR042099">
    <property type="entry name" value="ANL_N_sf"/>
</dbReference>
<keyword evidence="6" id="KW-0479">Metal-binding</keyword>
<keyword evidence="3 6" id="KW-0547">Nucleotide-binding</keyword>
<dbReference type="FunFam" id="3.30.300.30:FF:000004">
    <property type="entry name" value="Acetyl-coenzyme A synthetase"/>
    <property type="match status" value="1"/>
</dbReference>
<feature type="binding site" evidence="6">
    <location>
        <position position="523"/>
    </location>
    <ligand>
        <name>ATP</name>
        <dbReference type="ChEBI" id="CHEBI:30616"/>
    </ligand>
</feature>
<dbReference type="PATRIC" id="fig|45068.5.peg.114"/>
<feature type="binding site" evidence="6">
    <location>
        <begin position="384"/>
        <end position="386"/>
    </location>
    <ligand>
        <name>ATP</name>
        <dbReference type="ChEBI" id="CHEBI:30616"/>
    </ligand>
</feature>
<dbReference type="PANTHER" id="PTHR24095">
    <property type="entry name" value="ACETYL-COENZYME A SYNTHETASE"/>
    <property type="match status" value="1"/>
</dbReference>
<keyword evidence="4 6" id="KW-0067">ATP-binding</keyword>
<keyword evidence="2 6" id="KW-0436">Ligase</keyword>
<feature type="domain" description="AMP-dependent synthetase/ligase" evidence="7">
    <location>
        <begin position="82"/>
        <end position="471"/>
    </location>
</feature>
<dbReference type="Proteomes" id="UP000054997">
    <property type="component" value="Unassembled WGS sequence"/>
</dbReference>
<accession>A0A0W0VSS0</accession>
<dbReference type="Pfam" id="PF13193">
    <property type="entry name" value="AMP-binding_C"/>
    <property type="match status" value="1"/>
</dbReference>
<dbReference type="InterPro" id="IPR025110">
    <property type="entry name" value="AMP-bd_C"/>
</dbReference>
<evidence type="ECO:0000256" key="5">
    <source>
        <dbReference type="ARBA" id="ARBA00022990"/>
    </source>
</evidence>
<evidence type="ECO:0000256" key="1">
    <source>
        <dbReference type="ARBA" id="ARBA00006432"/>
    </source>
</evidence>
<dbReference type="EMBL" id="LNYK01000001">
    <property type="protein sequence ID" value="KTD23223.1"/>
    <property type="molecule type" value="Genomic_DNA"/>
</dbReference>
<dbReference type="InterPro" id="IPR045851">
    <property type="entry name" value="AMP-bd_C_sf"/>
</dbReference>
<feature type="binding site" evidence="6">
    <location>
        <position position="520"/>
    </location>
    <ligand>
        <name>CoA</name>
        <dbReference type="ChEBI" id="CHEBI:57287"/>
    </ligand>
</feature>
<comment type="cofactor">
    <cofactor evidence="6">
        <name>Mg(2+)</name>
        <dbReference type="ChEBI" id="CHEBI:18420"/>
    </cofactor>
</comment>